<dbReference type="Gene3D" id="1.10.10.10">
    <property type="entry name" value="Winged helix-like DNA-binding domain superfamily/Winged helix DNA-binding domain"/>
    <property type="match status" value="1"/>
</dbReference>
<dbReference type="GO" id="GO:0003677">
    <property type="term" value="F:DNA binding"/>
    <property type="evidence" value="ECO:0007669"/>
    <property type="project" value="UniProtKB-KW"/>
</dbReference>
<dbReference type="eggNOG" id="COG0583">
    <property type="taxonomic scope" value="Bacteria"/>
</dbReference>
<dbReference type="SUPFAM" id="SSF46785">
    <property type="entry name" value="Winged helix' DNA-binding domain"/>
    <property type="match status" value="1"/>
</dbReference>
<dbReference type="Proteomes" id="UP000093695">
    <property type="component" value="Chromosome"/>
</dbReference>
<dbReference type="Pfam" id="PF00126">
    <property type="entry name" value="HTH_1"/>
    <property type="match status" value="1"/>
</dbReference>
<sequence length="313" mass="33437">MSGDLSNVERLRMLHAVWRRGSLAAAAEVLHVTPSAISQQLTKLEREAGTGLLIRHGRGVRLTPAGLLLAQRSDRVLAELRAARADLDSLTGATTGVVEIGAIPSGVHTFITPALTGLAVRHPGIEARLHEVEPEVALPGLADGVFDVVVVESWENLPLTRPPDTRWTVLRDDSARLVLPAGHRLAAAESVRAEELADEIWVAWARPTRANAWLRQTLRERGIEPTVRHTVSGFGTQFAVVAGFGAVTLVPSMATTIAPPTVVCTALYPPLHRQLYAVQPQGEARPAVAGCVTALVEAARTWGDQVLVSGNEG</sequence>
<evidence type="ECO:0000256" key="4">
    <source>
        <dbReference type="ARBA" id="ARBA00023163"/>
    </source>
</evidence>
<keyword evidence="2" id="KW-0805">Transcription regulation</keyword>
<dbReference type="EMBL" id="CP016174">
    <property type="protein sequence ID" value="ANN18752.1"/>
    <property type="molecule type" value="Genomic_DNA"/>
</dbReference>
<gene>
    <name evidence="6" type="ORF">SD37_26095</name>
</gene>
<evidence type="ECO:0000313" key="7">
    <source>
        <dbReference type="Proteomes" id="UP000093695"/>
    </source>
</evidence>
<keyword evidence="7" id="KW-1185">Reference proteome</keyword>
<dbReference type="Gene3D" id="3.40.190.290">
    <property type="match status" value="1"/>
</dbReference>
<dbReference type="InterPro" id="IPR000847">
    <property type="entry name" value="LysR_HTH_N"/>
</dbReference>
<dbReference type="InterPro" id="IPR036388">
    <property type="entry name" value="WH-like_DNA-bd_sf"/>
</dbReference>
<evidence type="ECO:0000313" key="6">
    <source>
        <dbReference type="EMBL" id="ANN18752.1"/>
    </source>
</evidence>
<dbReference type="GO" id="GO:0003700">
    <property type="term" value="F:DNA-binding transcription factor activity"/>
    <property type="evidence" value="ECO:0007669"/>
    <property type="project" value="InterPro"/>
</dbReference>
<reference evidence="6 7" key="1">
    <citation type="journal article" date="2015" name="Genome Announc.">
        <title>Draft Genome Sequence of Norvancomycin-Producing Strain Amycolatopsis orientalis CPCC200066.</title>
        <authorList>
            <person name="Lei X."/>
            <person name="Yuan F."/>
            <person name="Shi Y."/>
            <person name="Li X."/>
            <person name="Wang L."/>
            <person name="Hong B."/>
        </authorList>
    </citation>
    <scope>NUCLEOTIDE SEQUENCE [LARGE SCALE GENOMIC DNA]</scope>
    <source>
        <strain evidence="6 7">B-37</strain>
    </source>
</reference>
<dbReference type="RefSeq" id="WP_044851228.1">
    <property type="nucleotide sequence ID" value="NZ_CP016174.1"/>
</dbReference>
<keyword evidence="4" id="KW-0804">Transcription</keyword>
<evidence type="ECO:0000259" key="5">
    <source>
        <dbReference type="PROSITE" id="PS50931"/>
    </source>
</evidence>
<dbReference type="GO" id="GO:0032993">
    <property type="term" value="C:protein-DNA complex"/>
    <property type="evidence" value="ECO:0007669"/>
    <property type="project" value="TreeGrafter"/>
</dbReference>
<dbReference type="AlphaFoldDB" id="A0A193C2P5"/>
<name>A0A193C2P5_AMYOR</name>
<dbReference type="Pfam" id="PF03466">
    <property type="entry name" value="LysR_substrate"/>
    <property type="match status" value="1"/>
</dbReference>
<evidence type="ECO:0000256" key="3">
    <source>
        <dbReference type="ARBA" id="ARBA00023125"/>
    </source>
</evidence>
<proteinExistence type="inferred from homology"/>
<dbReference type="SUPFAM" id="SSF53850">
    <property type="entry name" value="Periplasmic binding protein-like II"/>
    <property type="match status" value="1"/>
</dbReference>
<feature type="domain" description="HTH lysR-type" evidence="5">
    <location>
        <begin position="7"/>
        <end position="63"/>
    </location>
</feature>
<dbReference type="InterPro" id="IPR036390">
    <property type="entry name" value="WH_DNA-bd_sf"/>
</dbReference>
<dbReference type="PROSITE" id="PS50931">
    <property type="entry name" value="HTH_LYSR"/>
    <property type="match status" value="1"/>
</dbReference>
<dbReference type="PANTHER" id="PTHR30346">
    <property type="entry name" value="TRANSCRIPTIONAL DUAL REGULATOR HCAR-RELATED"/>
    <property type="match status" value="1"/>
</dbReference>
<comment type="similarity">
    <text evidence="1">Belongs to the LysR transcriptional regulatory family.</text>
</comment>
<protein>
    <submittedName>
        <fullName evidence="6">LysR family transcriptional regulator</fullName>
    </submittedName>
</protein>
<dbReference type="STRING" id="31958.SD37_26095"/>
<keyword evidence="3" id="KW-0238">DNA-binding</keyword>
<evidence type="ECO:0000256" key="1">
    <source>
        <dbReference type="ARBA" id="ARBA00009437"/>
    </source>
</evidence>
<dbReference type="InterPro" id="IPR005119">
    <property type="entry name" value="LysR_subst-bd"/>
</dbReference>
<accession>A0A193C2P5</accession>
<dbReference type="FunFam" id="1.10.10.10:FF:000001">
    <property type="entry name" value="LysR family transcriptional regulator"/>
    <property type="match status" value="1"/>
</dbReference>
<dbReference type="PANTHER" id="PTHR30346:SF29">
    <property type="entry name" value="LYSR SUBSTRATE-BINDING"/>
    <property type="match status" value="1"/>
</dbReference>
<dbReference type="CDD" id="cd08423">
    <property type="entry name" value="PBP2_LTTR_like_6"/>
    <property type="match status" value="1"/>
</dbReference>
<evidence type="ECO:0000256" key="2">
    <source>
        <dbReference type="ARBA" id="ARBA00023015"/>
    </source>
</evidence>
<dbReference type="KEGG" id="aori:SD37_26095"/>
<organism evidence="6 7">
    <name type="scientific">Amycolatopsis orientalis</name>
    <name type="common">Nocardia orientalis</name>
    <dbReference type="NCBI Taxonomy" id="31958"/>
    <lineage>
        <taxon>Bacteria</taxon>
        <taxon>Bacillati</taxon>
        <taxon>Actinomycetota</taxon>
        <taxon>Actinomycetes</taxon>
        <taxon>Pseudonocardiales</taxon>
        <taxon>Pseudonocardiaceae</taxon>
        <taxon>Amycolatopsis</taxon>
    </lineage>
</organism>